<sequence>MKQMCALHVSSNAIQNDLKSLWEIDSLLMPNESPEMKPSDTLCNFGKELTITNNRYECPLQWKSPKMRETLGNNFEVAKKRFADLEKRFNHDESLFDRYNAVTKEQIQAGIIEMCSDECFIGYVMPHREVLRDSKSSTKTRIVYDASSKSGTNASLNGCLVSGENLNPNLIDVILKFREHKIAFCGDIARAFLQIEVTKSDRNYLCFLYYKNCDKTLPVTMYHFNRHCFDDLFYGSSTIQDAFTLSSDAVLILKDANMNMRKFDTNSKELKNVWLNSNSDIETNEHSDNPLKVLGLVWNNLDDTH</sequence>
<dbReference type="PANTHER" id="PTHR47331">
    <property type="entry name" value="PHD-TYPE DOMAIN-CONTAINING PROTEIN"/>
    <property type="match status" value="1"/>
</dbReference>
<dbReference type="EMBL" id="BGPR01109603">
    <property type="protein sequence ID" value="GBM86453.1"/>
    <property type="molecule type" value="Genomic_DNA"/>
</dbReference>
<comment type="caution">
    <text evidence="2">The sequence shown here is derived from an EMBL/GenBank/DDBJ whole genome shotgun (WGS) entry which is preliminary data.</text>
</comment>
<evidence type="ECO:0000313" key="3">
    <source>
        <dbReference type="Proteomes" id="UP000499080"/>
    </source>
</evidence>
<reference evidence="2 3" key="1">
    <citation type="journal article" date="2019" name="Sci. Rep.">
        <title>Orb-weaving spider Araneus ventricosus genome elucidates the spidroin gene catalogue.</title>
        <authorList>
            <person name="Kono N."/>
            <person name="Nakamura H."/>
            <person name="Ohtoshi R."/>
            <person name="Moran D.A.P."/>
            <person name="Shinohara A."/>
            <person name="Yoshida Y."/>
            <person name="Fujiwara M."/>
            <person name="Mori M."/>
            <person name="Tomita M."/>
            <person name="Arakawa K."/>
        </authorList>
    </citation>
    <scope>NUCLEOTIDE SEQUENCE [LARGE SCALE GENOMIC DNA]</scope>
</reference>
<evidence type="ECO:0000313" key="1">
    <source>
        <dbReference type="EMBL" id="GBM86453.1"/>
    </source>
</evidence>
<dbReference type="PANTHER" id="PTHR47331:SF1">
    <property type="entry name" value="GAG-LIKE PROTEIN"/>
    <property type="match status" value="1"/>
</dbReference>
<organism evidence="2 3">
    <name type="scientific">Araneus ventricosus</name>
    <name type="common">Orbweaver spider</name>
    <name type="synonym">Epeira ventricosa</name>
    <dbReference type="NCBI Taxonomy" id="182803"/>
    <lineage>
        <taxon>Eukaryota</taxon>
        <taxon>Metazoa</taxon>
        <taxon>Ecdysozoa</taxon>
        <taxon>Arthropoda</taxon>
        <taxon>Chelicerata</taxon>
        <taxon>Arachnida</taxon>
        <taxon>Araneae</taxon>
        <taxon>Araneomorphae</taxon>
        <taxon>Entelegynae</taxon>
        <taxon>Araneoidea</taxon>
        <taxon>Araneidae</taxon>
        <taxon>Araneus</taxon>
    </lineage>
</organism>
<evidence type="ECO:0008006" key="4">
    <source>
        <dbReference type="Google" id="ProtNLM"/>
    </source>
</evidence>
<dbReference type="InterPro" id="IPR043502">
    <property type="entry name" value="DNA/RNA_pol_sf"/>
</dbReference>
<proteinExistence type="predicted"/>
<evidence type="ECO:0000313" key="2">
    <source>
        <dbReference type="EMBL" id="GBM86462.1"/>
    </source>
</evidence>
<accession>A0A4Y2JB65</accession>
<protein>
    <recommendedName>
        <fullName evidence="4">Peptidase aspartic putative domain-containing protein</fullName>
    </recommendedName>
</protein>
<keyword evidence="3" id="KW-1185">Reference proteome</keyword>
<dbReference type="Proteomes" id="UP000499080">
    <property type="component" value="Unassembled WGS sequence"/>
</dbReference>
<dbReference type="EMBL" id="BGPR01109604">
    <property type="protein sequence ID" value="GBM86462.1"/>
    <property type="molecule type" value="Genomic_DNA"/>
</dbReference>
<name>A0A4Y2JB65_ARAVE</name>
<dbReference type="SUPFAM" id="SSF56672">
    <property type="entry name" value="DNA/RNA polymerases"/>
    <property type="match status" value="1"/>
</dbReference>
<dbReference type="OrthoDB" id="6429441at2759"/>
<dbReference type="AlphaFoldDB" id="A0A4Y2JB65"/>
<gene>
    <name evidence="2" type="ORF">AVEN_229228_1</name>
    <name evidence="1" type="ORF">AVEN_97361_1</name>
</gene>
<dbReference type="GO" id="GO:0071897">
    <property type="term" value="P:DNA biosynthetic process"/>
    <property type="evidence" value="ECO:0007669"/>
    <property type="project" value="UniProtKB-ARBA"/>
</dbReference>